<gene>
    <name evidence="2" type="ORF">GCM10010211_57950</name>
</gene>
<reference evidence="3" key="1">
    <citation type="journal article" date="2019" name="Int. J. Syst. Evol. Microbiol.">
        <title>The Global Catalogue of Microorganisms (GCM) 10K type strain sequencing project: providing services to taxonomists for standard genome sequencing and annotation.</title>
        <authorList>
            <consortium name="The Broad Institute Genomics Platform"/>
            <consortium name="The Broad Institute Genome Sequencing Center for Infectious Disease"/>
            <person name="Wu L."/>
            <person name="Ma J."/>
        </authorList>
    </citation>
    <scope>NUCLEOTIDE SEQUENCE [LARGE SCALE GENOMIC DNA]</scope>
    <source>
        <strain evidence="3">JCM 3399</strain>
    </source>
</reference>
<protein>
    <submittedName>
        <fullName evidence="2">NmrA family transcriptional regulator</fullName>
    </submittedName>
</protein>
<accession>A0ABQ2VIY6</accession>
<dbReference type="Gene3D" id="3.90.25.10">
    <property type="entry name" value="UDP-galactose 4-epimerase, domain 1"/>
    <property type="match status" value="1"/>
</dbReference>
<dbReference type="Gene3D" id="3.40.50.720">
    <property type="entry name" value="NAD(P)-binding Rossmann-like Domain"/>
    <property type="match status" value="1"/>
</dbReference>
<dbReference type="InterPro" id="IPR036291">
    <property type="entry name" value="NAD(P)-bd_dom_sf"/>
</dbReference>
<name>A0ABQ2VIY6_9ACTN</name>
<dbReference type="Proteomes" id="UP000654471">
    <property type="component" value="Unassembled WGS sequence"/>
</dbReference>
<feature type="domain" description="NAD(P)-binding" evidence="1">
    <location>
        <begin position="25"/>
        <end position="164"/>
    </location>
</feature>
<evidence type="ECO:0000259" key="1">
    <source>
        <dbReference type="Pfam" id="PF13460"/>
    </source>
</evidence>
<dbReference type="PANTHER" id="PTHR43162:SF1">
    <property type="entry name" value="PRESTALK A DIFFERENTIATION PROTEIN A"/>
    <property type="match status" value="1"/>
</dbReference>
<dbReference type="InterPro" id="IPR051604">
    <property type="entry name" value="Ergot_Alk_Oxidoreductase"/>
</dbReference>
<evidence type="ECO:0000313" key="2">
    <source>
        <dbReference type="EMBL" id="GGU84390.1"/>
    </source>
</evidence>
<evidence type="ECO:0000313" key="3">
    <source>
        <dbReference type="Proteomes" id="UP000654471"/>
    </source>
</evidence>
<dbReference type="Pfam" id="PF13460">
    <property type="entry name" value="NAD_binding_10"/>
    <property type="match status" value="1"/>
</dbReference>
<keyword evidence="3" id="KW-1185">Reference proteome</keyword>
<dbReference type="PANTHER" id="PTHR43162">
    <property type="match status" value="1"/>
</dbReference>
<dbReference type="InterPro" id="IPR016040">
    <property type="entry name" value="NAD(P)-bd_dom"/>
</dbReference>
<dbReference type="SUPFAM" id="SSF51735">
    <property type="entry name" value="NAD(P)-binding Rossmann-fold domains"/>
    <property type="match status" value="1"/>
</dbReference>
<comment type="caution">
    <text evidence="2">The sequence shown here is derived from an EMBL/GenBank/DDBJ whole genome shotgun (WGS) entry which is preliminary data.</text>
</comment>
<organism evidence="2 3">
    <name type="scientific">Streptomyces albospinus</name>
    <dbReference type="NCBI Taxonomy" id="285515"/>
    <lineage>
        <taxon>Bacteria</taxon>
        <taxon>Bacillati</taxon>
        <taxon>Actinomycetota</taxon>
        <taxon>Actinomycetes</taxon>
        <taxon>Kitasatosporales</taxon>
        <taxon>Streptomycetaceae</taxon>
        <taxon>Streptomyces</taxon>
    </lineage>
</organism>
<dbReference type="EMBL" id="BMRP01000025">
    <property type="protein sequence ID" value="GGU84390.1"/>
    <property type="molecule type" value="Genomic_DNA"/>
</dbReference>
<sequence>MSGRVLDAADGRPETRRMIVITTPTGQIGSRLLEILLDETRTRGEELRVIVRDPGKLPDAVRAHVDVVTGSHGDAEVVDRAFAGADAVFWLVPSNPQAPSLDAMYSGFTRAAAKAFTTHGVGHVVGVSALGRGTPVAGRAGHVTASLAMDDLIAGTGVAYRALANPTFIDNLLWQVASIRDDGVFTGTVAADRKAPTAATRDIAVAAAGLLLDRSWTGTGEVPVLGPEDLSPNDLARIMSDALGRPIRYERQTLDEFRTAFAGHGIGDALVQGYLDMMRAKDDGLDDGVRRTPQTASPTTFREWCEQVLKPAVQA</sequence>
<proteinExistence type="predicted"/>